<evidence type="ECO:0000313" key="10">
    <source>
        <dbReference type="Proteomes" id="UP000580250"/>
    </source>
</evidence>
<feature type="compositionally biased region" description="Low complexity" evidence="6">
    <location>
        <begin position="336"/>
        <end position="346"/>
    </location>
</feature>
<dbReference type="CDD" id="cd18432">
    <property type="entry name" value="BRCT_PAXIP1_rpt6_like"/>
    <property type="match status" value="1"/>
</dbReference>
<feature type="signal peptide" evidence="7">
    <location>
        <begin position="1"/>
        <end position="26"/>
    </location>
</feature>
<accession>A0A6V7TJ91</accession>
<dbReference type="GO" id="GO:0006974">
    <property type="term" value="P:DNA damage response"/>
    <property type="evidence" value="ECO:0007669"/>
    <property type="project" value="UniProtKB-KW"/>
</dbReference>
<feature type="compositionally biased region" description="Polar residues" evidence="6">
    <location>
        <begin position="74"/>
        <end position="88"/>
    </location>
</feature>
<evidence type="ECO:0000256" key="6">
    <source>
        <dbReference type="SAM" id="MobiDB-lite"/>
    </source>
</evidence>
<feature type="region of interest" description="Disordered" evidence="6">
    <location>
        <begin position="235"/>
        <end position="354"/>
    </location>
</feature>
<dbReference type="PANTHER" id="PTHR23196:SF1">
    <property type="entry name" value="PAX-INTERACTING PROTEIN 1"/>
    <property type="match status" value="1"/>
</dbReference>
<feature type="compositionally biased region" description="Low complexity" evidence="6">
    <location>
        <begin position="134"/>
        <end position="143"/>
    </location>
</feature>
<protein>
    <recommendedName>
        <fullName evidence="4">PAX-interacting protein 1</fullName>
    </recommendedName>
    <alternativeName>
        <fullName evidence="5">PAX transactivation activation domain-interacting protein</fullName>
    </alternativeName>
</protein>
<dbReference type="EMBL" id="CAJEWN010000001">
    <property type="protein sequence ID" value="CAD2122876.1"/>
    <property type="molecule type" value="Genomic_DNA"/>
</dbReference>
<evidence type="ECO:0000256" key="2">
    <source>
        <dbReference type="ARBA" id="ARBA00022763"/>
    </source>
</evidence>
<dbReference type="Gene3D" id="3.40.50.10190">
    <property type="entry name" value="BRCT domain"/>
    <property type="match status" value="3"/>
</dbReference>
<evidence type="ECO:0000256" key="4">
    <source>
        <dbReference type="ARBA" id="ARBA00023858"/>
    </source>
</evidence>
<evidence type="ECO:0000259" key="8">
    <source>
        <dbReference type="PROSITE" id="PS50172"/>
    </source>
</evidence>
<feature type="compositionally biased region" description="Low complexity" evidence="6">
    <location>
        <begin position="412"/>
        <end position="423"/>
    </location>
</feature>
<feature type="compositionally biased region" description="Low complexity" evidence="6">
    <location>
        <begin position="89"/>
        <end position="100"/>
    </location>
</feature>
<dbReference type="SUPFAM" id="SSF52113">
    <property type="entry name" value="BRCT domain"/>
    <property type="match status" value="3"/>
</dbReference>
<evidence type="ECO:0000256" key="7">
    <source>
        <dbReference type="SAM" id="SignalP"/>
    </source>
</evidence>
<evidence type="ECO:0000313" key="9">
    <source>
        <dbReference type="EMBL" id="CAD2122876.1"/>
    </source>
</evidence>
<feature type="domain" description="BRCT" evidence="8">
    <location>
        <begin position="816"/>
        <end position="897"/>
    </location>
</feature>
<feature type="compositionally biased region" description="Low complexity" evidence="6">
    <location>
        <begin position="237"/>
        <end position="276"/>
    </location>
</feature>
<dbReference type="GO" id="GO:0044666">
    <property type="term" value="C:MLL3/4 complex"/>
    <property type="evidence" value="ECO:0007669"/>
    <property type="project" value="TreeGrafter"/>
</dbReference>
<feature type="compositionally biased region" description="Polar residues" evidence="6">
    <location>
        <begin position="399"/>
        <end position="411"/>
    </location>
</feature>
<comment type="caution">
    <text evidence="9">The sequence shown here is derived from an EMBL/GenBank/DDBJ whole genome shotgun (WGS) entry which is preliminary data.</text>
</comment>
<proteinExistence type="predicted"/>
<gene>
    <name evidence="9" type="ORF">MENT_LOCUS343</name>
</gene>
<dbReference type="PROSITE" id="PS50172">
    <property type="entry name" value="BRCT"/>
    <property type="match status" value="1"/>
</dbReference>
<dbReference type="Pfam" id="PF16770">
    <property type="entry name" value="RTT107_BRCT_5"/>
    <property type="match status" value="1"/>
</dbReference>
<sequence length="1031" mass="117659">MHCFCFYIFLMVNFLINLCFWRMSDTGNNADKGNADSSFASTSAASNEFSGVLSPLEPLDPNKFRNIMLDKPEVSSSSVANKTSTQRVSMESLSMDSSTSNEFREKSVSLDSATPKSFYHQTAPPTPITHSHQHQPPQCHSQPPQSPAIQQLQQRSMSLQQHPHVQQQQQQSHLHQYFPAQPPMQQIQQPMQSQHPSQTLLPFSPIQQGQYGISPQMIQHPNSMMHGHPHWIHHQQHLQQQQLQQQQLQQIHQQPPPYQQHISSPNQQQQMYQQQQHASLVKQQIVHQQIPHPHQQQQNASTFMGTGEVSGSNNVLLPNQQIGAPSRFSPHPPPQQQQQLTPSNQQRHPSSSTISPEYLNYQQQQLKLPPPRYGQSPQVVANNYSQYPAGFQQQQHQQRAATFQSPTENLIQSQQQSHQNSSSEKIMRPTQIVAHGAPGFSSPEYTSNFNLSNCANVPAHMMYNQQISHQQLPPQRPQQMLQHGIIQQQQTPSQALSQSLVQQHVIVTPTGNPVNPEICLTGCVFLLIDDCNPQLVDSYQLSSVMLNQAIHVVFLSVLLILFVLVGKMDNEKLINSALANVGEFIDKHRNRRFQRKAQRIVTLHWLNDTIGKRLVEQPSKAAHLPGFWSVLNPNPEISSKIISFHGFDQNDSNAIKYMIRSMGAYCVPFNSKTDFLVINKSSLTDQIIEKSHSFNTQLVNYKWLFELYFGNINVLVPTEAQRYFPEAETLLTCVTISPYYLGKMSEFCSRLMGPWSVHIAVEDDVIKSAYLMKRTIFQDVSVFPEKLFRLTDNAPSEEQISKAIDVISASNKEPINIFVLFDGFTSEQVDNMSKKVRFLAAKVVESPNECTHFVTSSLRKSVNLVTCIALGKHIVSPYWVETSFKCLQFVDPLPFFVKDRENERKYCFSLKVSVLRARQRKIFKNIIFHIGQGTQPSFGILRQLVEAADGRVVEEKPTKKELIEYMQNDQTYFIVCNHNDLVFYQYLINCNFPIFNEDFIIMSILRHKIDLSPDFHAYQSLSIQSLNIGKK</sequence>
<keyword evidence="7" id="KW-0732">Signal</keyword>
<dbReference type="Pfam" id="PF16589">
    <property type="entry name" value="BRCT_2"/>
    <property type="match status" value="1"/>
</dbReference>
<dbReference type="InterPro" id="IPR051579">
    <property type="entry name" value="DDR_Transcriptional_Reg"/>
</dbReference>
<feature type="compositionally biased region" description="Low complexity" evidence="6">
    <location>
        <begin position="150"/>
        <end position="173"/>
    </location>
</feature>
<evidence type="ECO:0000256" key="3">
    <source>
        <dbReference type="ARBA" id="ARBA00023242"/>
    </source>
</evidence>
<feature type="compositionally biased region" description="Polar residues" evidence="6">
    <location>
        <begin position="299"/>
        <end position="323"/>
    </location>
</feature>
<reference evidence="9 10" key="1">
    <citation type="submission" date="2020-08" db="EMBL/GenBank/DDBJ databases">
        <authorList>
            <person name="Koutsovoulos G."/>
            <person name="Danchin GJ E."/>
        </authorList>
    </citation>
    <scope>NUCLEOTIDE SEQUENCE [LARGE SCALE GENOMIC DNA]</scope>
</reference>
<feature type="region of interest" description="Disordered" evidence="6">
    <location>
        <begin position="391"/>
        <end position="423"/>
    </location>
</feature>
<comment type="subcellular location">
    <subcellularLocation>
        <location evidence="1">Nucleus</location>
    </subcellularLocation>
</comment>
<dbReference type="InterPro" id="IPR001357">
    <property type="entry name" value="BRCT_dom"/>
</dbReference>
<name>A0A6V7TJ91_MELEN</name>
<organism evidence="9 10">
    <name type="scientific">Meloidogyne enterolobii</name>
    <name type="common">Root-knot nematode worm</name>
    <name type="synonym">Meloidogyne mayaguensis</name>
    <dbReference type="NCBI Taxonomy" id="390850"/>
    <lineage>
        <taxon>Eukaryota</taxon>
        <taxon>Metazoa</taxon>
        <taxon>Ecdysozoa</taxon>
        <taxon>Nematoda</taxon>
        <taxon>Chromadorea</taxon>
        <taxon>Rhabditida</taxon>
        <taxon>Tylenchina</taxon>
        <taxon>Tylenchomorpha</taxon>
        <taxon>Tylenchoidea</taxon>
        <taxon>Meloidogynidae</taxon>
        <taxon>Meloidogyninae</taxon>
        <taxon>Meloidogyne</taxon>
    </lineage>
</organism>
<dbReference type="AlphaFoldDB" id="A0A6V7TJ91"/>
<feature type="compositionally biased region" description="Low complexity" evidence="6">
    <location>
        <begin position="283"/>
        <end position="298"/>
    </location>
</feature>
<dbReference type="OrthoDB" id="342264at2759"/>
<dbReference type="PANTHER" id="PTHR23196">
    <property type="entry name" value="PAX TRANSCRIPTION ACTIVATION DOMAIN INTERACTING PROTEIN"/>
    <property type="match status" value="1"/>
</dbReference>
<dbReference type="Proteomes" id="UP000580250">
    <property type="component" value="Unassembled WGS sequence"/>
</dbReference>
<dbReference type="InterPro" id="IPR036420">
    <property type="entry name" value="BRCT_dom_sf"/>
</dbReference>
<feature type="chain" id="PRO_5028240561" description="PAX-interacting protein 1" evidence="7">
    <location>
        <begin position="27"/>
        <end position="1031"/>
    </location>
</feature>
<keyword evidence="2" id="KW-0227">DNA damage</keyword>
<keyword evidence="3" id="KW-0539">Nucleus</keyword>
<feature type="region of interest" description="Disordered" evidence="6">
    <location>
        <begin position="73"/>
        <end position="173"/>
    </location>
</feature>
<dbReference type="CDD" id="cd00027">
    <property type="entry name" value="BRCT"/>
    <property type="match status" value="1"/>
</dbReference>
<dbReference type="SMART" id="SM00292">
    <property type="entry name" value="BRCT"/>
    <property type="match status" value="3"/>
</dbReference>
<evidence type="ECO:0000256" key="5">
    <source>
        <dbReference type="ARBA" id="ARBA00030146"/>
    </source>
</evidence>
<evidence type="ECO:0000256" key="1">
    <source>
        <dbReference type="ARBA" id="ARBA00004123"/>
    </source>
</evidence>